<organism evidence="10 11">
    <name type="scientific">Cirrhinus mrigala</name>
    <name type="common">Mrigala</name>
    <dbReference type="NCBI Taxonomy" id="683832"/>
    <lineage>
        <taxon>Eukaryota</taxon>
        <taxon>Metazoa</taxon>
        <taxon>Chordata</taxon>
        <taxon>Craniata</taxon>
        <taxon>Vertebrata</taxon>
        <taxon>Euteleostomi</taxon>
        <taxon>Actinopterygii</taxon>
        <taxon>Neopterygii</taxon>
        <taxon>Teleostei</taxon>
        <taxon>Ostariophysi</taxon>
        <taxon>Cypriniformes</taxon>
        <taxon>Cyprinidae</taxon>
        <taxon>Labeoninae</taxon>
        <taxon>Labeonini</taxon>
        <taxon>Cirrhinus</taxon>
    </lineage>
</organism>
<evidence type="ECO:0000256" key="9">
    <source>
        <dbReference type="ARBA" id="ARBA00023180"/>
    </source>
</evidence>
<keyword evidence="9" id="KW-0325">Glycoprotein</keyword>
<keyword evidence="2" id="KW-0479">Metal-binding</keyword>
<evidence type="ECO:0008006" key="12">
    <source>
        <dbReference type="Google" id="ProtNLM"/>
    </source>
</evidence>
<evidence type="ECO:0000256" key="6">
    <source>
        <dbReference type="ARBA" id="ARBA00023004"/>
    </source>
</evidence>
<dbReference type="Proteomes" id="UP001529510">
    <property type="component" value="Unassembled WGS sequence"/>
</dbReference>
<comment type="caution">
    <text evidence="10">The sequence shown here is derived from an EMBL/GenBank/DDBJ whole genome shotgun (WGS) entry which is preliminary data.</text>
</comment>
<evidence type="ECO:0000256" key="2">
    <source>
        <dbReference type="ARBA" id="ARBA00022723"/>
    </source>
</evidence>
<dbReference type="InterPro" id="IPR019791">
    <property type="entry name" value="Haem_peroxidase_animal"/>
</dbReference>
<evidence type="ECO:0000256" key="7">
    <source>
        <dbReference type="ARBA" id="ARBA00023136"/>
    </source>
</evidence>
<dbReference type="PROSITE" id="PS50292">
    <property type="entry name" value="PEROXIDASE_3"/>
    <property type="match status" value="1"/>
</dbReference>
<dbReference type="GO" id="GO:0012505">
    <property type="term" value="C:endomembrane system"/>
    <property type="evidence" value="ECO:0007669"/>
    <property type="project" value="UniProtKB-SubCell"/>
</dbReference>
<name>A0ABD0RQ91_CIRMR</name>
<feature type="non-terminal residue" evidence="10">
    <location>
        <position position="1"/>
    </location>
</feature>
<dbReference type="EMBL" id="JAMKFB020000002">
    <property type="protein sequence ID" value="KAL0200481.1"/>
    <property type="molecule type" value="Genomic_DNA"/>
</dbReference>
<dbReference type="Gene3D" id="1.10.640.10">
    <property type="entry name" value="Haem peroxidase domain superfamily, animal type"/>
    <property type="match status" value="1"/>
</dbReference>
<dbReference type="GO" id="GO:0051213">
    <property type="term" value="F:dioxygenase activity"/>
    <property type="evidence" value="ECO:0007669"/>
    <property type="project" value="UniProtKB-KW"/>
</dbReference>
<keyword evidence="4" id="KW-0223">Dioxygenase</keyword>
<reference evidence="10 11" key="1">
    <citation type="submission" date="2024-05" db="EMBL/GenBank/DDBJ databases">
        <title>Genome sequencing and assembly of Indian major carp, Cirrhinus mrigala (Hamilton, 1822).</title>
        <authorList>
            <person name="Mohindra V."/>
            <person name="Chowdhury L.M."/>
            <person name="Lal K."/>
            <person name="Jena J.K."/>
        </authorList>
    </citation>
    <scope>NUCLEOTIDE SEQUENCE [LARGE SCALE GENOMIC DNA]</scope>
    <source>
        <strain evidence="10">CM1030</strain>
        <tissue evidence="10">Blood</tissue>
    </source>
</reference>
<accession>A0ABD0RQ91</accession>
<dbReference type="GO" id="GO:0046872">
    <property type="term" value="F:metal ion binding"/>
    <property type="evidence" value="ECO:0007669"/>
    <property type="project" value="UniProtKB-KW"/>
</dbReference>
<keyword evidence="5" id="KW-0560">Oxidoreductase</keyword>
<evidence type="ECO:0000256" key="5">
    <source>
        <dbReference type="ARBA" id="ARBA00023002"/>
    </source>
</evidence>
<keyword evidence="6" id="KW-0408">Iron</keyword>
<protein>
    <recommendedName>
        <fullName evidence="12">Prostaglandin-endoperoxide synthase 2</fullName>
    </recommendedName>
</protein>
<proteinExistence type="predicted"/>
<evidence type="ECO:0000256" key="8">
    <source>
        <dbReference type="ARBA" id="ARBA00023157"/>
    </source>
</evidence>
<keyword evidence="3" id="KW-0732">Signal</keyword>
<dbReference type="AlphaFoldDB" id="A0ABD0RQ91"/>
<gene>
    <name evidence="10" type="ORF">M9458_003668</name>
</gene>
<dbReference type="InterPro" id="IPR037120">
    <property type="entry name" value="Haem_peroxidase_sf_animal"/>
</dbReference>
<dbReference type="InterPro" id="IPR050783">
    <property type="entry name" value="Oxylipin_biosynth_metab"/>
</dbReference>
<evidence type="ECO:0000313" key="11">
    <source>
        <dbReference type="Proteomes" id="UP001529510"/>
    </source>
</evidence>
<keyword evidence="8" id="KW-1015">Disulfide bond</keyword>
<evidence type="ECO:0000256" key="3">
    <source>
        <dbReference type="ARBA" id="ARBA00022729"/>
    </source>
</evidence>
<keyword evidence="7" id="KW-0472">Membrane</keyword>
<dbReference type="SUPFAM" id="SSF48113">
    <property type="entry name" value="Heme-dependent peroxidases"/>
    <property type="match status" value="1"/>
</dbReference>
<dbReference type="PANTHER" id="PTHR11903:SF8">
    <property type="entry name" value="PROSTAGLANDIN G_H SYNTHASE 2"/>
    <property type="match status" value="1"/>
</dbReference>
<dbReference type="GO" id="GO:0006631">
    <property type="term" value="P:fatty acid metabolic process"/>
    <property type="evidence" value="ECO:0007669"/>
    <property type="project" value="UniProtKB-ARBA"/>
</dbReference>
<evidence type="ECO:0000256" key="1">
    <source>
        <dbReference type="ARBA" id="ARBA00004308"/>
    </source>
</evidence>
<evidence type="ECO:0000313" key="10">
    <source>
        <dbReference type="EMBL" id="KAL0200481.1"/>
    </source>
</evidence>
<dbReference type="PANTHER" id="PTHR11903">
    <property type="entry name" value="PROSTAGLANDIN G/H SYNTHASE"/>
    <property type="match status" value="1"/>
</dbReference>
<evidence type="ECO:0000256" key="4">
    <source>
        <dbReference type="ARBA" id="ARBA00022964"/>
    </source>
</evidence>
<comment type="subcellular location">
    <subcellularLocation>
        <location evidence="1">Endomembrane system</location>
    </subcellularLocation>
</comment>
<sequence>PPTYNAAYNYKSWEAYSNLSYYTRTLAPLPQNCPTSDLPNAKQVVEKVLVRKQFIPDPQRTSLMFAFFAQHFTHQFFKSDFKKGPAFTKALGHG</sequence>
<keyword evidence="11" id="KW-1185">Reference proteome</keyword>
<feature type="non-terminal residue" evidence="10">
    <location>
        <position position="94"/>
    </location>
</feature>
<dbReference type="InterPro" id="IPR010255">
    <property type="entry name" value="Haem_peroxidase_sf"/>
</dbReference>